<dbReference type="PANTHER" id="PTHR30055">
    <property type="entry name" value="HTH-TYPE TRANSCRIPTIONAL REGULATOR RUTR"/>
    <property type="match status" value="1"/>
</dbReference>
<dbReference type="Proteomes" id="UP000589036">
    <property type="component" value="Unassembled WGS sequence"/>
</dbReference>
<comment type="caution">
    <text evidence="8">The sequence shown here is derived from an EMBL/GenBank/DDBJ whole genome shotgun (WGS) entry which is preliminary data.</text>
</comment>
<evidence type="ECO:0000256" key="4">
    <source>
        <dbReference type="ARBA" id="ARBA00023163"/>
    </source>
</evidence>
<dbReference type="GO" id="GO:0003700">
    <property type="term" value="F:DNA-binding transcription factor activity"/>
    <property type="evidence" value="ECO:0007669"/>
    <property type="project" value="TreeGrafter"/>
</dbReference>
<dbReference type="InterPro" id="IPR009057">
    <property type="entry name" value="Homeodomain-like_sf"/>
</dbReference>
<reference evidence="8 9" key="1">
    <citation type="submission" date="2020-07" db="EMBL/GenBank/DDBJ databases">
        <title>Sequencing the genomes of 1000 actinobacteria strains.</title>
        <authorList>
            <person name="Klenk H.-P."/>
        </authorList>
    </citation>
    <scope>NUCLEOTIDE SEQUENCE [LARGE SCALE GENOMIC DNA]</scope>
    <source>
        <strain evidence="8 9">CXB654</strain>
    </source>
</reference>
<evidence type="ECO:0000256" key="6">
    <source>
        <dbReference type="SAM" id="MobiDB-lite"/>
    </source>
</evidence>
<keyword evidence="3 5" id="KW-0238">DNA-binding</keyword>
<gene>
    <name evidence="8" type="ORF">HDA32_005990</name>
</gene>
<dbReference type="EMBL" id="JACCCC010000001">
    <property type="protein sequence ID" value="NYE50870.1"/>
    <property type="molecule type" value="Genomic_DNA"/>
</dbReference>
<protein>
    <submittedName>
        <fullName evidence="8">AcrR family transcriptional regulator</fullName>
    </submittedName>
</protein>
<dbReference type="GO" id="GO:0000976">
    <property type="term" value="F:transcription cis-regulatory region binding"/>
    <property type="evidence" value="ECO:0007669"/>
    <property type="project" value="TreeGrafter"/>
</dbReference>
<dbReference type="PROSITE" id="PS50977">
    <property type="entry name" value="HTH_TETR_2"/>
    <property type="match status" value="1"/>
</dbReference>
<evidence type="ECO:0000256" key="2">
    <source>
        <dbReference type="ARBA" id="ARBA00023015"/>
    </source>
</evidence>
<dbReference type="Gene3D" id="1.10.357.10">
    <property type="entry name" value="Tetracycline Repressor, domain 2"/>
    <property type="match status" value="1"/>
</dbReference>
<dbReference type="InterPro" id="IPR039538">
    <property type="entry name" value="BetI_C"/>
</dbReference>
<accession>A0A852UA76</accession>
<dbReference type="InterPro" id="IPR001647">
    <property type="entry name" value="HTH_TetR"/>
</dbReference>
<evidence type="ECO:0000256" key="5">
    <source>
        <dbReference type="PROSITE-ProRule" id="PRU00335"/>
    </source>
</evidence>
<feature type="domain" description="HTH tetR-type" evidence="7">
    <location>
        <begin position="31"/>
        <end position="91"/>
    </location>
</feature>
<feature type="region of interest" description="Disordered" evidence="6">
    <location>
        <begin position="1"/>
        <end position="30"/>
    </location>
</feature>
<dbReference type="PRINTS" id="PR00455">
    <property type="entry name" value="HTHTETR"/>
</dbReference>
<dbReference type="AlphaFoldDB" id="A0A852UA76"/>
<dbReference type="Pfam" id="PF13977">
    <property type="entry name" value="TetR_C_6"/>
    <property type="match status" value="1"/>
</dbReference>
<evidence type="ECO:0000256" key="1">
    <source>
        <dbReference type="ARBA" id="ARBA00022491"/>
    </source>
</evidence>
<keyword evidence="1" id="KW-0678">Repressor</keyword>
<evidence type="ECO:0000259" key="7">
    <source>
        <dbReference type="PROSITE" id="PS50977"/>
    </source>
</evidence>
<dbReference type="InterPro" id="IPR050109">
    <property type="entry name" value="HTH-type_TetR-like_transc_reg"/>
</dbReference>
<dbReference type="SUPFAM" id="SSF46689">
    <property type="entry name" value="Homeodomain-like"/>
    <property type="match status" value="1"/>
</dbReference>
<evidence type="ECO:0000313" key="9">
    <source>
        <dbReference type="Proteomes" id="UP000589036"/>
    </source>
</evidence>
<evidence type="ECO:0000313" key="8">
    <source>
        <dbReference type="EMBL" id="NYE50870.1"/>
    </source>
</evidence>
<name>A0A852UA76_9ACTN</name>
<keyword evidence="9" id="KW-1185">Reference proteome</keyword>
<dbReference type="Pfam" id="PF00440">
    <property type="entry name" value="TetR_N"/>
    <property type="match status" value="1"/>
</dbReference>
<evidence type="ECO:0000256" key="3">
    <source>
        <dbReference type="ARBA" id="ARBA00023125"/>
    </source>
</evidence>
<sequence length="219" mass="24840">MSEESPKSAGTRARRPRRAVAPESRTRQPTEVRRRLVLEAALPLIAAKGVNDVGVRDIASAAGVSVGTVTYHFSGVREILSEAMVLEIERYYAPLTSAMRETPSPADGLRMLIDALFTEDTERHWRLWFDYWAAGNRDEEFARRQSERYLDWSEELRSLIMRGRDAGEFECDDADETAVRFVALVDGLALRWIRGAPPLNAEAARCHLHRFLASELRPR</sequence>
<keyword evidence="4" id="KW-0804">Transcription</keyword>
<dbReference type="PANTHER" id="PTHR30055:SF234">
    <property type="entry name" value="HTH-TYPE TRANSCRIPTIONAL REGULATOR BETI"/>
    <property type="match status" value="1"/>
</dbReference>
<dbReference type="SUPFAM" id="SSF48498">
    <property type="entry name" value="Tetracyclin repressor-like, C-terminal domain"/>
    <property type="match status" value="1"/>
</dbReference>
<proteinExistence type="predicted"/>
<organism evidence="8 9">
    <name type="scientific">Spinactinospora alkalitolerans</name>
    <dbReference type="NCBI Taxonomy" id="687207"/>
    <lineage>
        <taxon>Bacteria</taxon>
        <taxon>Bacillati</taxon>
        <taxon>Actinomycetota</taxon>
        <taxon>Actinomycetes</taxon>
        <taxon>Streptosporangiales</taxon>
        <taxon>Nocardiopsidaceae</taxon>
        <taxon>Spinactinospora</taxon>
    </lineage>
</organism>
<keyword evidence="2" id="KW-0805">Transcription regulation</keyword>
<dbReference type="RefSeq" id="WP_179646278.1">
    <property type="nucleotide sequence ID" value="NZ_BAAAYY010000005.1"/>
</dbReference>
<feature type="DNA-binding region" description="H-T-H motif" evidence="5">
    <location>
        <begin position="54"/>
        <end position="73"/>
    </location>
</feature>
<dbReference type="InterPro" id="IPR036271">
    <property type="entry name" value="Tet_transcr_reg_TetR-rel_C_sf"/>
</dbReference>